<dbReference type="Proteomes" id="UP001215598">
    <property type="component" value="Unassembled WGS sequence"/>
</dbReference>
<proteinExistence type="predicted"/>
<feature type="compositionally biased region" description="Low complexity" evidence="1">
    <location>
        <begin position="219"/>
        <end position="233"/>
    </location>
</feature>
<evidence type="ECO:0000313" key="2">
    <source>
        <dbReference type="EMBL" id="KAJ7774863.1"/>
    </source>
</evidence>
<feature type="compositionally biased region" description="Polar residues" evidence="1">
    <location>
        <begin position="235"/>
        <end position="246"/>
    </location>
</feature>
<protein>
    <submittedName>
        <fullName evidence="2">Uncharacterized protein</fullName>
    </submittedName>
</protein>
<dbReference type="EMBL" id="JARKIB010000011">
    <property type="protein sequence ID" value="KAJ7774863.1"/>
    <property type="molecule type" value="Genomic_DNA"/>
</dbReference>
<sequence length="460" mass="50029">MPLSASRSCGLLSFFRRWAVQWTSTIARRLRPAAPELPLSTLDLQPHNAVEIPSAHEDATEYEQLVLSSPWQQPDLPRFSDANALDGMSILCSGANWQEISDSTKTAAELTNPLPASPVLPMLTPPLIQMSPPPSYLGSPKNCASLLDPEQPVAGTDGITPSGLGLVSIGELGQRRGFKGAPLFTSETARKRSASFLSLSSAFSPKTPLTPRPSPSPSTPRTARPIPSTPRTPLATVSNLIRTPTARSPAKSPKPVAPHMDVADELQQYYDISDPFSVMGESFYGPEIVCTSIPFSNLDKVDGYRVPPPRTLPVRTHKTFFKAVEAASGTTPRLRETKIYDIMVYNYQPKGVRFARRKPGKDARTRQPSKFARAFPRLVTMTGLRFLAEEPRVHLPLHPQTCGICPEPTVSPLVPANFSRTLLPDIPWNSHDISVKLPHAITDGTQVDPIATTDIAAAAT</sequence>
<name>A0AAD7JYY6_9AGAR</name>
<evidence type="ECO:0000256" key="1">
    <source>
        <dbReference type="SAM" id="MobiDB-lite"/>
    </source>
</evidence>
<evidence type="ECO:0000313" key="3">
    <source>
        <dbReference type="Proteomes" id="UP001215598"/>
    </source>
</evidence>
<comment type="caution">
    <text evidence="2">The sequence shown here is derived from an EMBL/GenBank/DDBJ whole genome shotgun (WGS) entry which is preliminary data.</text>
</comment>
<feature type="compositionally biased region" description="Pro residues" evidence="1">
    <location>
        <begin position="208"/>
        <end position="218"/>
    </location>
</feature>
<gene>
    <name evidence="2" type="ORF">B0H16DRAFT_1880067</name>
</gene>
<dbReference type="AlphaFoldDB" id="A0AAD7JYY6"/>
<feature type="region of interest" description="Disordered" evidence="1">
    <location>
        <begin position="202"/>
        <end position="257"/>
    </location>
</feature>
<accession>A0AAD7JYY6</accession>
<organism evidence="2 3">
    <name type="scientific">Mycena metata</name>
    <dbReference type="NCBI Taxonomy" id="1033252"/>
    <lineage>
        <taxon>Eukaryota</taxon>
        <taxon>Fungi</taxon>
        <taxon>Dikarya</taxon>
        <taxon>Basidiomycota</taxon>
        <taxon>Agaricomycotina</taxon>
        <taxon>Agaricomycetes</taxon>
        <taxon>Agaricomycetidae</taxon>
        <taxon>Agaricales</taxon>
        <taxon>Marasmiineae</taxon>
        <taxon>Mycenaceae</taxon>
        <taxon>Mycena</taxon>
    </lineage>
</organism>
<keyword evidence="3" id="KW-1185">Reference proteome</keyword>
<reference evidence="2" key="1">
    <citation type="submission" date="2023-03" db="EMBL/GenBank/DDBJ databases">
        <title>Massive genome expansion in bonnet fungi (Mycena s.s.) driven by repeated elements and novel gene families across ecological guilds.</title>
        <authorList>
            <consortium name="Lawrence Berkeley National Laboratory"/>
            <person name="Harder C.B."/>
            <person name="Miyauchi S."/>
            <person name="Viragh M."/>
            <person name="Kuo A."/>
            <person name="Thoen E."/>
            <person name="Andreopoulos B."/>
            <person name="Lu D."/>
            <person name="Skrede I."/>
            <person name="Drula E."/>
            <person name="Henrissat B."/>
            <person name="Morin E."/>
            <person name="Kohler A."/>
            <person name="Barry K."/>
            <person name="LaButti K."/>
            <person name="Morin E."/>
            <person name="Salamov A."/>
            <person name="Lipzen A."/>
            <person name="Mereny Z."/>
            <person name="Hegedus B."/>
            <person name="Baldrian P."/>
            <person name="Stursova M."/>
            <person name="Weitz H."/>
            <person name="Taylor A."/>
            <person name="Grigoriev I.V."/>
            <person name="Nagy L.G."/>
            <person name="Martin F."/>
            <person name="Kauserud H."/>
        </authorList>
    </citation>
    <scope>NUCLEOTIDE SEQUENCE</scope>
    <source>
        <strain evidence="2">CBHHK182m</strain>
    </source>
</reference>